<keyword evidence="6" id="KW-0408">Iron</keyword>
<keyword evidence="7" id="KW-0503">Monooxygenase</keyword>
<dbReference type="CDD" id="cd11033">
    <property type="entry name" value="CYP142-like"/>
    <property type="match status" value="1"/>
</dbReference>
<dbReference type="OrthoDB" id="5241086at2"/>
<sequence>MLSNLEGVNADAEEGAAVTLPRTRNASGHPDRPYDEVDLSSRGFWSATMAERDANFAALRADRPVTWHRPFEEQLLDDPEDYGFWAIVRHADLVEVTKRHEDFLSGPGILMESLPPELVEAAQSIIGMDPPRHTKMRRLVASAFTPKQMRRINDRIRANARMVVDHLAAVGADSGGEADFVAECAALLPMHNINDIMGVPDGERQKAAHEAAVGTGWNDPELVGHGREQVLGRLFQALHYMHGLITDLADHRRRNPGDDLITALVQAEIDGERLTDDEISAFFALLTIAGNDTTRQSTSHALKALTDHPDQRAWLMSDFANRIDGAVEEFVRWATPIMTFRRTAARDLELHGQHITAGDKVVMFYSSANRDERVFTDPWRFDLSRDPNPHIGFGGGGIHHCLGNQLARTQLRALFDELLHRLPDIEAGDQRLVPGNFLHAVKSMPCRFTPEH</sequence>
<dbReference type="InterPro" id="IPR001128">
    <property type="entry name" value="Cyt_P450"/>
</dbReference>
<gene>
    <name evidence="10" type="ORF">FNH06_20940</name>
</gene>
<comment type="pathway">
    <text evidence="1">Antibiotic biosynthesis; vancomycin biosynthesis.</text>
</comment>
<feature type="region of interest" description="Disordered" evidence="9">
    <location>
        <begin position="13"/>
        <end position="35"/>
    </location>
</feature>
<keyword evidence="11" id="KW-1185">Reference proteome</keyword>
<dbReference type="PANTHER" id="PTHR46696:SF4">
    <property type="entry name" value="BIOTIN BIOSYNTHESIS CYTOCHROME P450"/>
    <property type="match status" value="1"/>
</dbReference>
<proteinExistence type="inferred from homology"/>
<dbReference type="GO" id="GO:0020037">
    <property type="term" value="F:heme binding"/>
    <property type="evidence" value="ECO:0007669"/>
    <property type="project" value="InterPro"/>
</dbReference>
<dbReference type="SUPFAM" id="SSF48264">
    <property type="entry name" value="Cytochrome P450"/>
    <property type="match status" value="1"/>
</dbReference>
<dbReference type="EMBL" id="VJZA01000037">
    <property type="protein sequence ID" value="TVT20277.1"/>
    <property type="molecule type" value="Genomic_DNA"/>
</dbReference>
<comment type="function">
    <text evidence="8">Involved in the coupling of aromatic side chains of the heptapeptide of vancomycin.</text>
</comment>
<dbReference type="GO" id="GO:0006707">
    <property type="term" value="P:cholesterol catabolic process"/>
    <property type="evidence" value="ECO:0007669"/>
    <property type="project" value="TreeGrafter"/>
</dbReference>
<organism evidence="10 11">
    <name type="scientific">Amycolatopsis acidiphila</name>
    <dbReference type="NCBI Taxonomy" id="715473"/>
    <lineage>
        <taxon>Bacteria</taxon>
        <taxon>Bacillati</taxon>
        <taxon>Actinomycetota</taxon>
        <taxon>Actinomycetes</taxon>
        <taxon>Pseudonocardiales</taxon>
        <taxon>Pseudonocardiaceae</taxon>
        <taxon>Amycolatopsis</taxon>
    </lineage>
</organism>
<comment type="similarity">
    <text evidence="2">Belongs to the cytochrome P450 family.</text>
</comment>
<evidence type="ECO:0000256" key="4">
    <source>
        <dbReference type="ARBA" id="ARBA00022723"/>
    </source>
</evidence>
<dbReference type="RefSeq" id="WP_101436334.1">
    <property type="nucleotide sequence ID" value="NZ_BNAX01000012.1"/>
</dbReference>
<evidence type="ECO:0000256" key="1">
    <source>
        <dbReference type="ARBA" id="ARBA00004660"/>
    </source>
</evidence>
<protein>
    <submittedName>
        <fullName evidence="10">Cytochrome P450</fullName>
    </submittedName>
</protein>
<evidence type="ECO:0000256" key="8">
    <source>
        <dbReference type="ARBA" id="ARBA00055433"/>
    </source>
</evidence>
<keyword evidence="3" id="KW-0349">Heme</keyword>
<evidence type="ECO:0000313" key="10">
    <source>
        <dbReference type="EMBL" id="TVT20277.1"/>
    </source>
</evidence>
<dbReference type="AlphaFoldDB" id="A0A558A7N8"/>
<evidence type="ECO:0000313" key="11">
    <source>
        <dbReference type="Proteomes" id="UP000318578"/>
    </source>
</evidence>
<evidence type="ECO:0000256" key="2">
    <source>
        <dbReference type="ARBA" id="ARBA00010617"/>
    </source>
</evidence>
<dbReference type="GO" id="GO:0008395">
    <property type="term" value="F:steroid hydroxylase activity"/>
    <property type="evidence" value="ECO:0007669"/>
    <property type="project" value="TreeGrafter"/>
</dbReference>
<evidence type="ECO:0000256" key="9">
    <source>
        <dbReference type="SAM" id="MobiDB-lite"/>
    </source>
</evidence>
<dbReference type="GO" id="GO:0005506">
    <property type="term" value="F:iron ion binding"/>
    <property type="evidence" value="ECO:0007669"/>
    <property type="project" value="InterPro"/>
</dbReference>
<dbReference type="PANTHER" id="PTHR46696">
    <property type="entry name" value="P450, PUTATIVE (EUROFUNG)-RELATED"/>
    <property type="match status" value="1"/>
</dbReference>
<accession>A0A558A7N8</accession>
<dbReference type="Gene3D" id="1.10.630.10">
    <property type="entry name" value="Cytochrome P450"/>
    <property type="match status" value="1"/>
</dbReference>
<dbReference type="InterPro" id="IPR036396">
    <property type="entry name" value="Cyt_P450_sf"/>
</dbReference>
<dbReference type="PRINTS" id="PR00359">
    <property type="entry name" value="BP450"/>
</dbReference>
<dbReference type="Proteomes" id="UP000318578">
    <property type="component" value="Unassembled WGS sequence"/>
</dbReference>
<comment type="caution">
    <text evidence="10">The sequence shown here is derived from an EMBL/GenBank/DDBJ whole genome shotgun (WGS) entry which is preliminary data.</text>
</comment>
<dbReference type="Pfam" id="PF00067">
    <property type="entry name" value="p450"/>
    <property type="match status" value="1"/>
</dbReference>
<name>A0A558A7N8_9PSEU</name>
<evidence type="ECO:0000256" key="5">
    <source>
        <dbReference type="ARBA" id="ARBA00023002"/>
    </source>
</evidence>
<dbReference type="InterPro" id="IPR002397">
    <property type="entry name" value="Cyt_P450_B"/>
</dbReference>
<evidence type="ECO:0000256" key="3">
    <source>
        <dbReference type="ARBA" id="ARBA00022617"/>
    </source>
</evidence>
<evidence type="ECO:0000256" key="6">
    <source>
        <dbReference type="ARBA" id="ARBA00023004"/>
    </source>
</evidence>
<dbReference type="FunFam" id="1.10.630.10:FF:000018">
    <property type="entry name" value="Cytochrome P450 monooxygenase"/>
    <property type="match status" value="1"/>
</dbReference>
<keyword evidence="4" id="KW-0479">Metal-binding</keyword>
<evidence type="ECO:0000256" key="7">
    <source>
        <dbReference type="ARBA" id="ARBA00023033"/>
    </source>
</evidence>
<dbReference type="GO" id="GO:0036199">
    <property type="term" value="F:cholest-4-en-3-one 26-monooxygenase activity"/>
    <property type="evidence" value="ECO:0007669"/>
    <property type="project" value="TreeGrafter"/>
</dbReference>
<keyword evidence="5" id="KW-0560">Oxidoreductase</keyword>
<reference evidence="10 11" key="1">
    <citation type="submission" date="2019-07" db="EMBL/GenBank/DDBJ databases">
        <title>New species of Amycolatopsis and Streptomyces.</title>
        <authorList>
            <person name="Duangmal K."/>
            <person name="Teo W.F.A."/>
            <person name="Lipun K."/>
        </authorList>
    </citation>
    <scope>NUCLEOTIDE SEQUENCE [LARGE SCALE GENOMIC DNA]</scope>
    <source>
        <strain evidence="10 11">JCM 30562</strain>
    </source>
</reference>